<dbReference type="AlphaFoldDB" id="B6GXN3"/>
<evidence type="ECO:0000313" key="2">
    <source>
        <dbReference type="EMBL" id="CAP80429.1"/>
    </source>
</evidence>
<name>B6GXN3_PENRW</name>
<dbReference type="OrthoDB" id="4121058at2759"/>
<dbReference type="Proteomes" id="UP000000724">
    <property type="component" value="Contig Pc00c12"/>
</dbReference>
<reference evidence="2 3" key="1">
    <citation type="journal article" date="2008" name="Nat. Biotechnol.">
        <title>Genome sequencing and analysis of the filamentous fungus Penicillium chrysogenum.</title>
        <authorList>
            <person name="van den Berg M.A."/>
            <person name="Albang R."/>
            <person name="Albermann K."/>
            <person name="Badger J.H."/>
            <person name="Daran J.-M."/>
            <person name="Driessen A.J.M."/>
            <person name="Garcia-Estrada C."/>
            <person name="Fedorova N.D."/>
            <person name="Harris D.M."/>
            <person name="Heijne W.H.M."/>
            <person name="Joardar V.S."/>
            <person name="Kiel J.A.K.W."/>
            <person name="Kovalchuk A."/>
            <person name="Martin J.F."/>
            <person name="Nierman W.C."/>
            <person name="Nijland J.G."/>
            <person name="Pronk J.T."/>
            <person name="Roubos J.A."/>
            <person name="van der Klei I.J."/>
            <person name="van Peij N.N.M.E."/>
            <person name="Veenhuis M."/>
            <person name="von Doehren H."/>
            <person name="Wagner C."/>
            <person name="Wortman J.R."/>
            <person name="Bovenberg R.A.L."/>
        </authorList>
    </citation>
    <scope>NUCLEOTIDE SEQUENCE [LARGE SCALE GENOMIC DNA]</scope>
    <source>
        <strain evidence="3">ATCC 28089 / DSM 1075 / NRRL 1951 / Wisconsin 54-1255</strain>
    </source>
</reference>
<protein>
    <submittedName>
        <fullName evidence="2">Pc12g08020 protein</fullName>
    </submittedName>
</protein>
<organism evidence="2 3">
    <name type="scientific">Penicillium rubens (strain ATCC 28089 / DSM 1075 / NRRL 1951 / Wisconsin 54-1255)</name>
    <name type="common">Penicillium chrysogenum</name>
    <dbReference type="NCBI Taxonomy" id="500485"/>
    <lineage>
        <taxon>Eukaryota</taxon>
        <taxon>Fungi</taxon>
        <taxon>Dikarya</taxon>
        <taxon>Ascomycota</taxon>
        <taxon>Pezizomycotina</taxon>
        <taxon>Eurotiomycetes</taxon>
        <taxon>Eurotiomycetidae</taxon>
        <taxon>Eurotiales</taxon>
        <taxon>Aspergillaceae</taxon>
        <taxon>Penicillium</taxon>
        <taxon>Penicillium chrysogenum species complex</taxon>
    </lineage>
</organism>
<proteinExistence type="predicted"/>
<dbReference type="BioCyc" id="PCHR:PC12G08020-MONOMER"/>
<dbReference type="EMBL" id="AM920427">
    <property type="protein sequence ID" value="CAP80429.1"/>
    <property type="molecule type" value="Genomic_DNA"/>
</dbReference>
<evidence type="ECO:0000256" key="1">
    <source>
        <dbReference type="SAM" id="MobiDB-lite"/>
    </source>
</evidence>
<gene>
    <name evidence="2" type="ORF">Pc12g08020</name>
    <name evidence="2" type="ORF">PCH_Pc12g08020</name>
</gene>
<dbReference type="HOGENOM" id="CLU_906432_0_0_1"/>
<sequence length="303" mass="33843">MPSVYHGQWSFDGDTFYVTSSSGHVHRRATYFELDNIFSTPLGDRINTADYQDHWYEAQLLHYGLPPTKSKATAKMRLMDAFQDGTIDVPDKIHEMERKLRRAWMKQDLEARILGPSMQPQLDPEITGATATDAIEPTAQRPSGNEEGRLFPSLVGGSGIQGNVRPHRNMIHPTHAHTKRRICNTTDQSGRPLKTARRCGETGGLDSYQVHVNTNDETSHQRPTDTPVSVGNGRGRPAQDGELQQVGYRTVPPSYHTTYRMNTQARQLPPAGVINADGTSGYYGQSLLLQGWNFKNRDSVAKV</sequence>
<accession>B6GXN3</accession>
<dbReference type="VEuPathDB" id="FungiDB:PCH_Pc12g08020"/>
<keyword evidence="3" id="KW-1185">Reference proteome</keyword>
<evidence type="ECO:0000313" key="3">
    <source>
        <dbReference type="Proteomes" id="UP000000724"/>
    </source>
</evidence>
<feature type="region of interest" description="Disordered" evidence="1">
    <location>
        <begin position="185"/>
        <end position="242"/>
    </location>
</feature>
<dbReference type="OMA" id="VYHGQWS"/>